<sequence>MTDLINRHLPPLVQQSDFADKEVSMDDDMRHTVSDFTGEGFNRNLRSQANGSMGGHSEIAWLRMLTRELEQGQLQAAAGHDPIVQDEQTFQDSVTAIDYPMDEGDLFINMDADNFGVPPQKIADDLINHYFHIVHPFFPIIDKPIFMTQLTSFYSKRDVRPGKRWLASLNLIFAIASKCRGLACDDNQKGNHDDLKYFCRAWKLNTADFALANHLDLEQVQVEGLITFYLLSIGQIN</sequence>
<comment type="caution">
    <text evidence="1">The sequence shown here is derived from an EMBL/GenBank/DDBJ whole genome shotgun (WGS) entry which is preliminary data.</text>
</comment>
<dbReference type="CDD" id="cd12148">
    <property type="entry name" value="fungal_TF_MHR"/>
    <property type="match status" value="1"/>
</dbReference>
<accession>A0A9W6EF08</accession>
<proteinExistence type="predicted"/>
<protein>
    <recommendedName>
        <fullName evidence="3">Transcription factor domain-containing protein</fullName>
    </recommendedName>
</protein>
<dbReference type="PANTHER" id="PTHR47654:SF1">
    <property type="entry name" value="ZN(II)2CYS6 TRANSCRIPTION FACTOR (EUROFUNG)"/>
    <property type="match status" value="1"/>
</dbReference>
<dbReference type="AlphaFoldDB" id="A0A9W6EF08"/>
<evidence type="ECO:0000313" key="1">
    <source>
        <dbReference type="EMBL" id="GLA55778.1"/>
    </source>
</evidence>
<dbReference type="EMBL" id="BRPB01000159">
    <property type="protein sequence ID" value="GLA55778.1"/>
    <property type="molecule type" value="Genomic_DNA"/>
</dbReference>
<feature type="non-terminal residue" evidence="1">
    <location>
        <position position="237"/>
    </location>
</feature>
<dbReference type="PANTHER" id="PTHR47654">
    <property type="entry name" value="ZN(II)2CYS6 TRANSCRIPTION FACTOR (EUROFUNG)-RELATED"/>
    <property type="match status" value="1"/>
</dbReference>
<name>A0A9W6EF08_ASPNG</name>
<organism evidence="1 2">
    <name type="scientific">Aspergillus niger</name>
    <dbReference type="NCBI Taxonomy" id="5061"/>
    <lineage>
        <taxon>Eukaryota</taxon>
        <taxon>Fungi</taxon>
        <taxon>Dikarya</taxon>
        <taxon>Ascomycota</taxon>
        <taxon>Pezizomycotina</taxon>
        <taxon>Eurotiomycetes</taxon>
        <taxon>Eurotiomycetidae</taxon>
        <taxon>Eurotiales</taxon>
        <taxon>Aspergillaceae</taxon>
        <taxon>Aspergillus</taxon>
        <taxon>Aspergillus subgen. Circumdati</taxon>
    </lineage>
</organism>
<gene>
    <name evidence="1" type="ORF">AnigIFM63604_002727</name>
</gene>
<reference evidence="1" key="1">
    <citation type="submission" date="2022-07" db="EMBL/GenBank/DDBJ databases">
        <title>Taxonomy of Aspergillus series Nigri: significant species reduction supported by multi-species coalescent approaches.</title>
        <authorList>
            <person name="Bian C."/>
            <person name="Kusuya Y."/>
            <person name="Sklenar F."/>
            <person name="D'hooge E."/>
            <person name="Yaguchi T."/>
            <person name="Takahashi H."/>
            <person name="Hubka V."/>
        </authorList>
    </citation>
    <scope>NUCLEOTIDE SEQUENCE</scope>
    <source>
        <strain evidence="1">IFM 63604</strain>
    </source>
</reference>
<dbReference type="InterPro" id="IPR053230">
    <property type="entry name" value="Trans_reg_galc"/>
</dbReference>
<evidence type="ECO:0000313" key="2">
    <source>
        <dbReference type="Proteomes" id="UP001144191"/>
    </source>
</evidence>
<dbReference type="Proteomes" id="UP001144191">
    <property type="component" value="Unassembled WGS sequence"/>
</dbReference>
<evidence type="ECO:0008006" key="3">
    <source>
        <dbReference type="Google" id="ProtNLM"/>
    </source>
</evidence>